<keyword evidence="3" id="KW-1185">Reference proteome</keyword>
<feature type="region of interest" description="Disordered" evidence="1">
    <location>
        <begin position="55"/>
        <end position="143"/>
    </location>
</feature>
<sequence length="172" mass="17586">MRLSSKVPPAGYTRAGPSSPRRRPPLRTAVTAAVAAVLGAGVVLAAVLAIGHGTAGRPAPVRPAAPDAVTPSSVPAPPPAPKGGEAGPGRASAEPKRGMGGSAKPRRARAAPTRKRHAVRGRPRSRPSKRPKARPRSGVPPWVRAECARRFPDDPLRRSACAAVLSGQFGGP</sequence>
<accession>A0A5D0NKM4</accession>
<feature type="region of interest" description="Disordered" evidence="1">
    <location>
        <begin position="1"/>
        <end position="25"/>
    </location>
</feature>
<feature type="compositionally biased region" description="Basic residues" evidence="1">
    <location>
        <begin position="104"/>
        <end position="135"/>
    </location>
</feature>
<reference evidence="2 3" key="1">
    <citation type="submission" date="2019-08" db="EMBL/GenBank/DDBJ databases">
        <title>Actinomadura sp. nov. CYP1-5 isolated from mountain soil.</title>
        <authorList>
            <person name="Songsumanus A."/>
            <person name="Kuncharoen N."/>
            <person name="Kudo T."/>
            <person name="Yuki M."/>
            <person name="Igarashi Y."/>
            <person name="Tanasupawat S."/>
        </authorList>
    </citation>
    <scope>NUCLEOTIDE SEQUENCE [LARGE SCALE GENOMIC DNA]</scope>
    <source>
        <strain evidence="2 3">JCM 14158</strain>
    </source>
</reference>
<dbReference type="EMBL" id="VSFG01000004">
    <property type="protein sequence ID" value="TYB44798.1"/>
    <property type="molecule type" value="Genomic_DNA"/>
</dbReference>
<evidence type="ECO:0000313" key="3">
    <source>
        <dbReference type="Proteomes" id="UP000323380"/>
    </source>
</evidence>
<evidence type="ECO:0000313" key="2">
    <source>
        <dbReference type="EMBL" id="TYB44798.1"/>
    </source>
</evidence>
<name>A0A5D0NKM4_9ACTN</name>
<dbReference type="AlphaFoldDB" id="A0A5D0NKM4"/>
<protein>
    <submittedName>
        <fullName evidence="2">Uncharacterized protein</fullName>
    </submittedName>
</protein>
<gene>
    <name evidence="2" type="ORF">FXF69_21870</name>
</gene>
<dbReference type="Proteomes" id="UP000323380">
    <property type="component" value="Unassembled WGS sequence"/>
</dbReference>
<feature type="compositionally biased region" description="Low complexity" evidence="1">
    <location>
        <begin position="55"/>
        <end position="73"/>
    </location>
</feature>
<evidence type="ECO:0000256" key="1">
    <source>
        <dbReference type="SAM" id="MobiDB-lite"/>
    </source>
</evidence>
<organism evidence="2 3">
    <name type="scientific">Actinomadura chibensis</name>
    <dbReference type="NCBI Taxonomy" id="392828"/>
    <lineage>
        <taxon>Bacteria</taxon>
        <taxon>Bacillati</taxon>
        <taxon>Actinomycetota</taxon>
        <taxon>Actinomycetes</taxon>
        <taxon>Streptosporangiales</taxon>
        <taxon>Thermomonosporaceae</taxon>
        <taxon>Actinomadura</taxon>
    </lineage>
</organism>
<proteinExistence type="predicted"/>
<comment type="caution">
    <text evidence="2">The sequence shown here is derived from an EMBL/GenBank/DDBJ whole genome shotgun (WGS) entry which is preliminary data.</text>
</comment>
<dbReference type="RefSeq" id="WP_148344446.1">
    <property type="nucleotide sequence ID" value="NZ_VSFG01000004.1"/>
</dbReference>